<dbReference type="Pfam" id="PF06902">
    <property type="entry name" value="Fer4_19"/>
    <property type="match status" value="1"/>
</dbReference>
<protein>
    <recommendedName>
        <fullName evidence="1">Divergent 4Fe-4S mono-cluster domain-containing protein</fullName>
    </recommendedName>
</protein>
<accession>A0A3B1BXJ0</accession>
<evidence type="ECO:0000313" key="2">
    <source>
        <dbReference type="EMBL" id="VAX16534.1"/>
    </source>
</evidence>
<gene>
    <name evidence="2" type="ORF">MNBD_NITROSPINAE03-130</name>
</gene>
<dbReference type="EMBL" id="UOGB01000059">
    <property type="protein sequence ID" value="VAX16534.1"/>
    <property type="molecule type" value="Genomic_DNA"/>
</dbReference>
<dbReference type="AlphaFoldDB" id="A0A3B1BXJ0"/>
<dbReference type="SUPFAM" id="SSF54862">
    <property type="entry name" value="4Fe-4S ferredoxins"/>
    <property type="match status" value="1"/>
</dbReference>
<dbReference type="Gene3D" id="3.30.70.20">
    <property type="match status" value="1"/>
</dbReference>
<organism evidence="2">
    <name type="scientific">hydrothermal vent metagenome</name>
    <dbReference type="NCBI Taxonomy" id="652676"/>
    <lineage>
        <taxon>unclassified sequences</taxon>
        <taxon>metagenomes</taxon>
        <taxon>ecological metagenomes</taxon>
    </lineage>
</organism>
<reference evidence="2" key="1">
    <citation type="submission" date="2018-06" db="EMBL/GenBank/DDBJ databases">
        <authorList>
            <person name="Zhirakovskaya E."/>
        </authorList>
    </citation>
    <scope>NUCLEOTIDE SEQUENCE</scope>
</reference>
<feature type="domain" description="Divergent 4Fe-4S mono-cluster" evidence="1">
    <location>
        <begin position="43"/>
        <end position="105"/>
    </location>
</feature>
<dbReference type="InterPro" id="IPR010693">
    <property type="entry name" value="Divergent_4Fe-4S_mono-cluster"/>
</dbReference>
<evidence type="ECO:0000259" key="1">
    <source>
        <dbReference type="Pfam" id="PF06902"/>
    </source>
</evidence>
<sequence length="106" mass="11936">MNYDQGRILKTTVLREYGDVANIKSILVGHLAQARWRGRKLYYQEKKMEVKFDDGACQQAGECVKGLPEVFKVVDNSFVIDTSKATEEAIRETVAKCPHGALKCID</sequence>
<proteinExistence type="predicted"/>
<name>A0A3B1BXJ0_9ZZZZ</name>